<sequence length="205" mass="22993">MSAVFSPPPSFSIQTERLHISYFEPGNPDHTAFALHLWSFDEITKYIGKRGIVSLERADEFIRTSVQADYNRTGYGRFLVSLKPHPQASLAESKLIGVVSLILREPPLGYPCPDIGYAFIPDEWGKGYATEAAIALIDYALREFNVKGVFGFCNPDNKRSRRVLEKIGLEFRGEKILRFFDDGTPSAIYALPGMDSDLSVYGMED</sequence>
<dbReference type="Pfam" id="PF13302">
    <property type="entry name" value="Acetyltransf_3"/>
    <property type="match status" value="1"/>
</dbReference>
<evidence type="ECO:0000259" key="1">
    <source>
        <dbReference type="PROSITE" id="PS51186"/>
    </source>
</evidence>
<dbReference type="Gene3D" id="3.40.630.30">
    <property type="match status" value="1"/>
</dbReference>
<feature type="domain" description="N-acetyltransferase" evidence="1">
    <location>
        <begin position="35"/>
        <end position="195"/>
    </location>
</feature>
<accession>A0A6V8H019</accession>
<dbReference type="PANTHER" id="PTHR43792">
    <property type="entry name" value="GNAT FAMILY, PUTATIVE (AFU_ORTHOLOGUE AFUA_3G00765)-RELATED-RELATED"/>
    <property type="match status" value="1"/>
</dbReference>
<dbReference type="Proteomes" id="UP000053095">
    <property type="component" value="Unassembled WGS sequence"/>
</dbReference>
<dbReference type="PANTHER" id="PTHR43792:SF16">
    <property type="entry name" value="N-ACETYLTRANSFERASE DOMAIN-CONTAINING PROTEIN"/>
    <property type="match status" value="1"/>
</dbReference>
<organism evidence="2 3">
    <name type="scientific">Talaromyces pinophilus</name>
    <name type="common">Penicillium pinophilum</name>
    <dbReference type="NCBI Taxonomy" id="128442"/>
    <lineage>
        <taxon>Eukaryota</taxon>
        <taxon>Fungi</taxon>
        <taxon>Dikarya</taxon>
        <taxon>Ascomycota</taxon>
        <taxon>Pezizomycotina</taxon>
        <taxon>Eurotiomycetes</taxon>
        <taxon>Eurotiomycetidae</taxon>
        <taxon>Eurotiales</taxon>
        <taxon>Trichocomaceae</taxon>
        <taxon>Talaromyces</taxon>
        <taxon>Talaromyces sect. Talaromyces</taxon>
    </lineage>
</organism>
<dbReference type="GO" id="GO:0016747">
    <property type="term" value="F:acyltransferase activity, transferring groups other than amino-acyl groups"/>
    <property type="evidence" value="ECO:0007669"/>
    <property type="project" value="InterPro"/>
</dbReference>
<comment type="caution">
    <text evidence="2">The sequence shown here is derived from an EMBL/GenBank/DDBJ whole genome shotgun (WGS) entry which is preliminary data.</text>
</comment>
<dbReference type="InterPro" id="IPR000182">
    <property type="entry name" value="GNAT_dom"/>
</dbReference>
<reference evidence="3" key="1">
    <citation type="journal article" date="2015" name="Genome Announc.">
        <title>Draft genome sequence of Talaromyces cellulolyticus strain Y-94, a source of lignocellulosic biomass-degrading enzymes.</title>
        <authorList>
            <person name="Fujii T."/>
            <person name="Koike H."/>
            <person name="Sawayama S."/>
            <person name="Yano S."/>
            <person name="Inoue H."/>
        </authorList>
    </citation>
    <scope>NUCLEOTIDE SEQUENCE [LARGE SCALE GENOMIC DNA]</scope>
    <source>
        <strain evidence="3">Y-94</strain>
    </source>
</reference>
<evidence type="ECO:0000313" key="3">
    <source>
        <dbReference type="Proteomes" id="UP000053095"/>
    </source>
</evidence>
<evidence type="ECO:0000313" key="2">
    <source>
        <dbReference type="EMBL" id="GAM34668.1"/>
    </source>
</evidence>
<proteinExistence type="predicted"/>
<dbReference type="PROSITE" id="PS51186">
    <property type="entry name" value="GNAT"/>
    <property type="match status" value="1"/>
</dbReference>
<gene>
    <name evidence="2" type="ORF">TCE0_015r02390</name>
</gene>
<name>A0A6V8H019_TALPI</name>
<dbReference type="SUPFAM" id="SSF55729">
    <property type="entry name" value="Acyl-CoA N-acyltransferases (Nat)"/>
    <property type="match status" value="1"/>
</dbReference>
<dbReference type="AlphaFoldDB" id="A0A6V8H019"/>
<protein>
    <submittedName>
        <fullName evidence="2">N-acetyltransferase</fullName>
    </submittedName>
</protein>
<keyword evidence="3" id="KW-1185">Reference proteome</keyword>
<dbReference type="InterPro" id="IPR051531">
    <property type="entry name" value="N-acetyltransferase"/>
</dbReference>
<dbReference type="EMBL" id="DF933811">
    <property type="protein sequence ID" value="GAM34668.1"/>
    <property type="molecule type" value="Genomic_DNA"/>
</dbReference>
<dbReference type="InterPro" id="IPR016181">
    <property type="entry name" value="Acyl_CoA_acyltransferase"/>
</dbReference>